<dbReference type="GO" id="GO:0048038">
    <property type="term" value="F:quinone binding"/>
    <property type="evidence" value="ECO:0007669"/>
    <property type="project" value="TreeGrafter"/>
</dbReference>
<accession>T0H2W0</accession>
<dbReference type="InterPro" id="IPR036291">
    <property type="entry name" value="NAD(P)-bd_dom_sf"/>
</dbReference>
<dbReference type="CDD" id="cd05233">
    <property type="entry name" value="SDR_c"/>
    <property type="match status" value="1"/>
</dbReference>
<dbReference type="SMART" id="SM00822">
    <property type="entry name" value="PKS_KR"/>
    <property type="match status" value="1"/>
</dbReference>
<proteinExistence type="inferred from homology"/>
<dbReference type="RefSeq" id="WP_021238503.1">
    <property type="nucleotide sequence ID" value="NZ_ATHO01000098.1"/>
</dbReference>
<dbReference type="PANTHER" id="PTHR42760:SF133">
    <property type="entry name" value="3-OXOACYL-[ACYL-CARRIER-PROTEIN] REDUCTASE"/>
    <property type="match status" value="1"/>
</dbReference>
<dbReference type="InterPro" id="IPR002347">
    <property type="entry name" value="SDR_fam"/>
</dbReference>
<dbReference type="NCBIfam" id="NF005681">
    <property type="entry name" value="PRK07478.1"/>
    <property type="match status" value="1"/>
</dbReference>
<dbReference type="Gene3D" id="3.40.50.720">
    <property type="entry name" value="NAD(P)-binding Rossmann-like Domain"/>
    <property type="match status" value="1"/>
</dbReference>
<gene>
    <name evidence="5" type="ORF">L288_11240</name>
</gene>
<dbReference type="PATRIC" id="fig|1329909.3.peg.2172"/>
<dbReference type="PRINTS" id="PR00081">
    <property type="entry name" value="GDHRDH"/>
</dbReference>
<evidence type="ECO:0000313" key="5">
    <source>
        <dbReference type="EMBL" id="EQB06418.1"/>
    </source>
</evidence>
<dbReference type="Proteomes" id="UP000015525">
    <property type="component" value="Unassembled WGS sequence"/>
</dbReference>
<keyword evidence="6" id="KW-1185">Reference proteome</keyword>
<reference evidence="5 6" key="1">
    <citation type="journal article" date="2013" name="Genome Announc.">
        <title>Draft Genome Sequence of Sphingobium quisquiliarum Strain P25T, a Novel Hexachlorocyclohexane (HCH)-Degrading Bacterium Isolated from an HCH Dumpsite.</title>
        <authorList>
            <person name="Kumar Singh A."/>
            <person name="Sangwan N."/>
            <person name="Sharma A."/>
            <person name="Gupta V."/>
            <person name="Khurana J.P."/>
            <person name="Lal R."/>
        </authorList>
    </citation>
    <scope>NUCLEOTIDE SEQUENCE [LARGE SCALE GENOMIC DNA]</scope>
    <source>
        <strain evidence="5 6">P25</strain>
    </source>
</reference>
<sequence length="250" mass="25117">MKLLEGKTAIITGASSGIGKAAATLFAANGAAVVLVARRQALLDQLAAGIRQDGGRAIAIAGDVTQEQTHEQAVAAAQKAFDGLHIAFNNAGLTGHAKPLADIDPEQWSQVLAVNLTAAFLGARAQIPAMLDQGSGALIFTGSFVGNSVGLPGMGPYAAAKAGLMGLVRSIAADYGAAGIRANALLPGGTATDMAGDEGQRAWAASLHAMKRIAEPEEIAQAALFLASDMSSFVTGSALWADGGNAAVKI</sequence>
<dbReference type="SUPFAM" id="SSF51735">
    <property type="entry name" value="NAD(P)-binding Rossmann-fold domains"/>
    <property type="match status" value="1"/>
</dbReference>
<dbReference type="EMBL" id="ATHO01000098">
    <property type="protein sequence ID" value="EQB06418.1"/>
    <property type="molecule type" value="Genomic_DNA"/>
</dbReference>
<protein>
    <recommendedName>
        <fullName evidence="4">Ketoreductase domain-containing protein</fullName>
    </recommendedName>
</protein>
<organism evidence="5 6">
    <name type="scientific">Sphingobium quisquiliarum P25</name>
    <dbReference type="NCBI Taxonomy" id="1329909"/>
    <lineage>
        <taxon>Bacteria</taxon>
        <taxon>Pseudomonadati</taxon>
        <taxon>Pseudomonadota</taxon>
        <taxon>Alphaproteobacteria</taxon>
        <taxon>Sphingomonadales</taxon>
        <taxon>Sphingomonadaceae</taxon>
        <taxon>Sphingobium</taxon>
    </lineage>
</organism>
<dbReference type="GO" id="GO:0006633">
    <property type="term" value="P:fatty acid biosynthetic process"/>
    <property type="evidence" value="ECO:0007669"/>
    <property type="project" value="TreeGrafter"/>
</dbReference>
<evidence type="ECO:0000256" key="1">
    <source>
        <dbReference type="ARBA" id="ARBA00006484"/>
    </source>
</evidence>
<dbReference type="Pfam" id="PF13561">
    <property type="entry name" value="adh_short_C2"/>
    <property type="match status" value="1"/>
</dbReference>
<dbReference type="GO" id="GO:0016616">
    <property type="term" value="F:oxidoreductase activity, acting on the CH-OH group of donors, NAD or NADP as acceptor"/>
    <property type="evidence" value="ECO:0007669"/>
    <property type="project" value="TreeGrafter"/>
</dbReference>
<feature type="domain" description="Ketoreductase" evidence="4">
    <location>
        <begin position="7"/>
        <end position="194"/>
    </location>
</feature>
<keyword evidence="2" id="KW-0560">Oxidoreductase</keyword>
<evidence type="ECO:0000256" key="2">
    <source>
        <dbReference type="ARBA" id="ARBA00023002"/>
    </source>
</evidence>
<dbReference type="FunFam" id="3.40.50.720:FF:000084">
    <property type="entry name" value="Short-chain dehydrogenase reductase"/>
    <property type="match status" value="1"/>
</dbReference>
<comment type="caution">
    <text evidence="5">The sequence shown here is derived from an EMBL/GenBank/DDBJ whole genome shotgun (WGS) entry which is preliminary data.</text>
</comment>
<dbReference type="InterPro" id="IPR057326">
    <property type="entry name" value="KR_dom"/>
</dbReference>
<comment type="similarity">
    <text evidence="1">Belongs to the short-chain dehydrogenases/reductases (SDR) family.</text>
</comment>
<dbReference type="AlphaFoldDB" id="T0H2W0"/>
<evidence type="ECO:0000313" key="6">
    <source>
        <dbReference type="Proteomes" id="UP000015525"/>
    </source>
</evidence>
<comment type="catalytic activity">
    <reaction evidence="3">
        <text>2,5-dichlorocyclohexa-2,5-dien-1,4-diol + NAD(+) = 2,5-dichlorohydroquinone + NADH + H(+)</text>
        <dbReference type="Rhea" id="RHEA:15741"/>
        <dbReference type="ChEBI" id="CHEBI:15378"/>
        <dbReference type="ChEBI" id="CHEBI:27545"/>
        <dbReference type="ChEBI" id="CHEBI:28975"/>
        <dbReference type="ChEBI" id="CHEBI:57540"/>
        <dbReference type="ChEBI" id="CHEBI:57945"/>
    </reaction>
</comment>
<evidence type="ECO:0000259" key="4">
    <source>
        <dbReference type="SMART" id="SM00822"/>
    </source>
</evidence>
<name>T0H2W0_9SPHN</name>
<evidence type="ECO:0000256" key="3">
    <source>
        <dbReference type="ARBA" id="ARBA00051383"/>
    </source>
</evidence>
<dbReference type="PANTHER" id="PTHR42760">
    <property type="entry name" value="SHORT-CHAIN DEHYDROGENASES/REDUCTASES FAMILY MEMBER"/>
    <property type="match status" value="1"/>
</dbReference>